<feature type="compositionally biased region" description="Polar residues" evidence="1">
    <location>
        <begin position="98"/>
        <end position="110"/>
    </location>
</feature>
<dbReference type="AlphaFoldDB" id="A0A068V7K7"/>
<feature type="compositionally biased region" description="Gly residues" evidence="1">
    <location>
        <begin position="40"/>
        <end position="67"/>
    </location>
</feature>
<accession>A0A068V7K7</accession>
<evidence type="ECO:0000313" key="2">
    <source>
        <dbReference type="EMBL" id="CDP16730.1"/>
    </source>
</evidence>
<dbReference type="EMBL" id="HG739219">
    <property type="protein sequence ID" value="CDP16730.1"/>
    <property type="molecule type" value="Genomic_DNA"/>
</dbReference>
<evidence type="ECO:0000313" key="3">
    <source>
        <dbReference type="Proteomes" id="UP000295252"/>
    </source>
</evidence>
<protein>
    <submittedName>
        <fullName evidence="2">Uncharacterized protein</fullName>
    </submittedName>
</protein>
<feature type="region of interest" description="Disordered" evidence="1">
    <location>
        <begin position="28"/>
        <end position="110"/>
    </location>
</feature>
<proteinExistence type="predicted"/>
<dbReference type="Gramene" id="CDP16730">
    <property type="protein sequence ID" value="CDP16730"/>
    <property type="gene ID" value="GSCOC_T00019207001"/>
</dbReference>
<dbReference type="Proteomes" id="UP000295252">
    <property type="component" value="Chromosome IX"/>
</dbReference>
<evidence type="ECO:0000256" key="1">
    <source>
        <dbReference type="SAM" id="MobiDB-lite"/>
    </source>
</evidence>
<name>A0A068V7K7_COFCA</name>
<sequence>METAEAYGMVSSATELLSFVTKQAVENTNNPGHFDHGVVVPGGGAGGSGGLGSSSGGNVGGGLGSTGEGSLRMNSGQKKKRISRVKRSSMSTLRLPFDTTTSSSNASQFVPARLNQSYKVHG</sequence>
<dbReference type="InParanoid" id="A0A068V7K7"/>
<feature type="compositionally biased region" description="Basic residues" evidence="1">
    <location>
        <begin position="77"/>
        <end position="87"/>
    </location>
</feature>
<gene>
    <name evidence="2" type="ORF">GSCOC_T00019207001</name>
</gene>
<reference evidence="3" key="1">
    <citation type="journal article" date="2014" name="Science">
        <title>The coffee genome provides insight into the convergent evolution of caffeine biosynthesis.</title>
        <authorList>
            <person name="Denoeud F."/>
            <person name="Carretero-Paulet L."/>
            <person name="Dereeper A."/>
            <person name="Droc G."/>
            <person name="Guyot R."/>
            <person name="Pietrella M."/>
            <person name="Zheng C."/>
            <person name="Alberti A."/>
            <person name="Anthony F."/>
            <person name="Aprea G."/>
            <person name="Aury J.M."/>
            <person name="Bento P."/>
            <person name="Bernard M."/>
            <person name="Bocs S."/>
            <person name="Campa C."/>
            <person name="Cenci A."/>
            <person name="Combes M.C."/>
            <person name="Crouzillat D."/>
            <person name="Da Silva C."/>
            <person name="Daddiego L."/>
            <person name="De Bellis F."/>
            <person name="Dussert S."/>
            <person name="Garsmeur O."/>
            <person name="Gayraud T."/>
            <person name="Guignon V."/>
            <person name="Jahn K."/>
            <person name="Jamilloux V."/>
            <person name="Joet T."/>
            <person name="Labadie K."/>
            <person name="Lan T."/>
            <person name="Leclercq J."/>
            <person name="Lepelley M."/>
            <person name="Leroy T."/>
            <person name="Li L.T."/>
            <person name="Librado P."/>
            <person name="Lopez L."/>
            <person name="Munoz A."/>
            <person name="Noel B."/>
            <person name="Pallavicini A."/>
            <person name="Perrotta G."/>
            <person name="Poncet V."/>
            <person name="Pot D."/>
            <person name="Priyono X."/>
            <person name="Rigoreau M."/>
            <person name="Rouard M."/>
            <person name="Rozas J."/>
            <person name="Tranchant-Dubreuil C."/>
            <person name="VanBuren R."/>
            <person name="Zhang Q."/>
            <person name="Andrade A.C."/>
            <person name="Argout X."/>
            <person name="Bertrand B."/>
            <person name="de Kochko A."/>
            <person name="Graziosi G."/>
            <person name="Henry R.J."/>
            <person name="Jayarama X."/>
            <person name="Ming R."/>
            <person name="Nagai C."/>
            <person name="Rounsley S."/>
            <person name="Sankoff D."/>
            <person name="Giuliano G."/>
            <person name="Albert V.A."/>
            <person name="Wincker P."/>
            <person name="Lashermes P."/>
        </authorList>
    </citation>
    <scope>NUCLEOTIDE SEQUENCE [LARGE SCALE GENOMIC DNA]</scope>
    <source>
        <strain evidence="3">cv. DH200-94</strain>
    </source>
</reference>
<keyword evidence="3" id="KW-1185">Reference proteome</keyword>
<organism evidence="2 3">
    <name type="scientific">Coffea canephora</name>
    <name type="common">Robusta coffee</name>
    <dbReference type="NCBI Taxonomy" id="49390"/>
    <lineage>
        <taxon>Eukaryota</taxon>
        <taxon>Viridiplantae</taxon>
        <taxon>Streptophyta</taxon>
        <taxon>Embryophyta</taxon>
        <taxon>Tracheophyta</taxon>
        <taxon>Spermatophyta</taxon>
        <taxon>Magnoliopsida</taxon>
        <taxon>eudicotyledons</taxon>
        <taxon>Gunneridae</taxon>
        <taxon>Pentapetalae</taxon>
        <taxon>asterids</taxon>
        <taxon>lamiids</taxon>
        <taxon>Gentianales</taxon>
        <taxon>Rubiaceae</taxon>
        <taxon>Ixoroideae</taxon>
        <taxon>Gardenieae complex</taxon>
        <taxon>Bertiereae - Coffeeae clade</taxon>
        <taxon>Coffeeae</taxon>
        <taxon>Coffea</taxon>
    </lineage>
</organism>